<evidence type="ECO:0000313" key="10">
    <source>
        <dbReference type="EMBL" id="KAF3286673.1"/>
    </source>
</evidence>
<dbReference type="Gene3D" id="1.10.630.10">
    <property type="entry name" value="Cytochrome P450"/>
    <property type="match status" value="1"/>
</dbReference>
<protein>
    <recommendedName>
        <fullName evidence="12">Cytochrome P450</fullName>
    </recommendedName>
</protein>
<reference evidence="10 11" key="1">
    <citation type="submission" date="2020-01" db="EMBL/GenBank/DDBJ databases">
        <authorList>
            <person name="Palmer J.M."/>
        </authorList>
    </citation>
    <scope>NUCLEOTIDE SEQUENCE [LARGE SCALE GENOMIC DNA]</scope>
    <source>
        <strain evidence="10 11">TWF970</strain>
    </source>
</reference>
<name>A0A7C8VCA1_ORBOL</name>
<evidence type="ECO:0000256" key="6">
    <source>
        <dbReference type="ARBA" id="ARBA00023004"/>
    </source>
</evidence>
<dbReference type="PRINTS" id="PR00465">
    <property type="entry name" value="EP450IV"/>
</dbReference>
<dbReference type="CDD" id="cd11041">
    <property type="entry name" value="CYP503A1-like"/>
    <property type="match status" value="1"/>
</dbReference>
<evidence type="ECO:0000313" key="11">
    <source>
        <dbReference type="Proteomes" id="UP000474640"/>
    </source>
</evidence>
<evidence type="ECO:0000256" key="5">
    <source>
        <dbReference type="ARBA" id="ARBA00023002"/>
    </source>
</evidence>
<gene>
    <name evidence="10" type="ORF">TWF970_008520</name>
</gene>
<dbReference type="Proteomes" id="UP000474640">
    <property type="component" value="Unassembled WGS sequence"/>
</dbReference>
<evidence type="ECO:0000256" key="1">
    <source>
        <dbReference type="ARBA" id="ARBA00001971"/>
    </source>
</evidence>
<comment type="caution">
    <text evidence="10">The sequence shown here is derived from an EMBL/GenBank/DDBJ whole genome shotgun (WGS) entry which is preliminary data.</text>
</comment>
<evidence type="ECO:0000256" key="2">
    <source>
        <dbReference type="ARBA" id="ARBA00010617"/>
    </source>
</evidence>
<dbReference type="GO" id="GO:0004497">
    <property type="term" value="F:monooxygenase activity"/>
    <property type="evidence" value="ECO:0007669"/>
    <property type="project" value="UniProtKB-KW"/>
</dbReference>
<accession>A0A7C8VCA1</accession>
<dbReference type="GO" id="GO:0005506">
    <property type="term" value="F:iron ion binding"/>
    <property type="evidence" value="ECO:0007669"/>
    <property type="project" value="InterPro"/>
</dbReference>
<proteinExistence type="inferred from homology"/>
<dbReference type="GO" id="GO:0020037">
    <property type="term" value="F:heme binding"/>
    <property type="evidence" value="ECO:0007669"/>
    <property type="project" value="InterPro"/>
</dbReference>
<dbReference type="PANTHER" id="PTHR46206">
    <property type="entry name" value="CYTOCHROME P450"/>
    <property type="match status" value="1"/>
</dbReference>
<evidence type="ECO:0000256" key="3">
    <source>
        <dbReference type="ARBA" id="ARBA00022617"/>
    </source>
</evidence>
<dbReference type="OrthoDB" id="1844152at2759"/>
<evidence type="ECO:0000256" key="8">
    <source>
        <dbReference type="PIRSR" id="PIRSR602403-1"/>
    </source>
</evidence>
<organism evidence="10 11">
    <name type="scientific">Orbilia oligospora</name>
    <name type="common">Nematode-trapping fungus</name>
    <name type="synonym">Arthrobotrys oligospora</name>
    <dbReference type="NCBI Taxonomy" id="2813651"/>
    <lineage>
        <taxon>Eukaryota</taxon>
        <taxon>Fungi</taxon>
        <taxon>Dikarya</taxon>
        <taxon>Ascomycota</taxon>
        <taxon>Pezizomycotina</taxon>
        <taxon>Orbiliomycetes</taxon>
        <taxon>Orbiliales</taxon>
        <taxon>Orbiliaceae</taxon>
        <taxon>Orbilia</taxon>
    </lineage>
</organism>
<dbReference type="InterPro" id="IPR002403">
    <property type="entry name" value="Cyt_P450_E_grp-IV"/>
</dbReference>
<evidence type="ECO:0000256" key="7">
    <source>
        <dbReference type="ARBA" id="ARBA00023033"/>
    </source>
</evidence>
<dbReference type="Pfam" id="PF00067">
    <property type="entry name" value="p450"/>
    <property type="match status" value="1"/>
</dbReference>
<comment type="cofactor">
    <cofactor evidence="1 8">
        <name>heme</name>
        <dbReference type="ChEBI" id="CHEBI:30413"/>
    </cofactor>
</comment>
<evidence type="ECO:0000256" key="9">
    <source>
        <dbReference type="RuleBase" id="RU000461"/>
    </source>
</evidence>
<dbReference type="InterPro" id="IPR036396">
    <property type="entry name" value="Cyt_P450_sf"/>
</dbReference>
<evidence type="ECO:0008006" key="12">
    <source>
        <dbReference type="Google" id="ProtNLM"/>
    </source>
</evidence>
<dbReference type="AlphaFoldDB" id="A0A7C8VCA1"/>
<feature type="binding site" description="axial binding residue" evidence="8">
    <location>
        <position position="530"/>
    </location>
    <ligand>
        <name>heme</name>
        <dbReference type="ChEBI" id="CHEBI:30413"/>
    </ligand>
    <ligandPart>
        <name>Fe</name>
        <dbReference type="ChEBI" id="CHEBI:18248"/>
    </ligandPart>
</feature>
<evidence type="ECO:0000256" key="4">
    <source>
        <dbReference type="ARBA" id="ARBA00022723"/>
    </source>
</evidence>
<keyword evidence="4 8" id="KW-0479">Metal-binding</keyword>
<dbReference type="PROSITE" id="PS00086">
    <property type="entry name" value="CYTOCHROME_P450"/>
    <property type="match status" value="1"/>
</dbReference>
<keyword evidence="5 9" id="KW-0560">Oxidoreductase</keyword>
<dbReference type="PANTHER" id="PTHR46206:SF1">
    <property type="entry name" value="P450, PUTATIVE (EUROFUNG)-RELATED"/>
    <property type="match status" value="1"/>
</dbReference>
<keyword evidence="7 9" id="KW-0503">Monooxygenase</keyword>
<dbReference type="InterPro" id="IPR017972">
    <property type="entry name" value="Cyt_P450_CS"/>
</dbReference>
<keyword evidence="3 8" id="KW-0349">Heme</keyword>
<keyword evidence="6 8" id="KW-0408">Iron</keyword>
<dbReference type="InterPro" id="IPR001128">
    <property type="entry name" value="Cyt_P450"/>
</dbReference>
<dbReference type="EMBL" id="JAABOJ010000005">
    <property type="protein sequence ID" value="KAF3286673.1"/>
    <property type="molecule type" value="Genomic_DNA"/>
</dbReference>
<comment type="similarity">
    <text evidence="2 9">Belongs to the cytochrome P450 family.</text>
</comment>
<dbReference type="GO" id="GO:0016705">
    <property type="term" value="F:oxidoreductase activity, acting on paired donors, with incorporation or reduction of molecular oxygen"/>
    <property type="evidence" value="ECO:0007669"/>
    <property type="project" value="InterPro"/>
</dbReference>
<sequence length="585" mass="67361">MLPMLSIQGFWVSFPSSIPYLSTKDVTFVAFHIMIVQTTTDFVLSHLTESFLSCLILYTVYSTIWNYRKPKVVHLATGETPAVIGLPKTYPWLFPKLRSRLASFNNIYAWMDEGYARYSKHGKPFMIYAIDGDMVVMPPSVLSEIKNLPASIMDIRALETLAVRYTFDNYVATDMFHIPIIRKDLTAKLASMTPAVVEELDLSFKHYIPKLATKPDEKGWQTVTMYDLILKVVARTSHRVFIGEELCREEEYLDASIDYAVGVFPTSMALNCFPKFLWPLLGPIFSIPLNRIRRRARKHLEPVILKRIALIKQGVPESERPNDLMQWLIEASLTRGGGFATVDAIAARVLTVAFAAIHTTSLSGCNTLYDLSWLASKTQPGEQTPSEMLRDEIMHVFPPPHEFNKRYMQRLYNMDAFLKESVRLSLIGAIHSERNVTVKGGYTTSNGWYLPKGTQFTFPAKARMEDEEVYERPKEHLYTRFYRGDIVEGGNTFEEQEEVTPQNEKERKLDRYMVTVTEDYLAFGQGIHACPGRFFAALELRTLISWWLLHYDLKSMEERPPSWRFVWLDIMNTEAKMQIRARKQG</sequence>
<dbReference type="SUPFAM" id="SSF48264">
    <property type="entry name" value="Cytochrome P450"/>
    <property type="match status" value="1"/>
</dbReference>